<keyword evidence="4 9" id="KW-0547">Nucleotide-binding</keyword>
<keyword evidence="9" id="KW-0963">Cytoplasm</keyword>
<feature type="binding site" evidence="9">
    <location>
        <position position="254"/>
    </location>
    <ligand>
        <name>Zn(2+)</name>
        <dbReference type="ChEBI" id="CHEBI:29105"/>
    </ligand>
</feature>
<feature type="binding site" evidence="9">
    <location>
        <position position="225"/>
    </location>
    <ligand>
        <name>Zn(2+)</name>
        <dbReference type="ChEBI" id="CHEBI:29105"/>
    </ligand>
</feature>
<evidence type="ECO:0000256" key="8">
    <source>
        <dbReference type="ARBA" id="ARBA00023146"/>
    </source>
</evidence>
<dbReference type="NCBIfam" id="TIGR00435">
    <property type="entry name" value="cysS"/>
    <property type="match status" value="1"/>
</dbReference>
<evidence type="ECO:0000313" key="11">
    <source>
        <dbReference type="EMBL" id="KKR70290.1"/>
    </source>
</evidence>
<feature type="short sequence motif" description="'KMSKS' region" evidence="9">
    <location>
        <begin position="282"/>
        <end position="286"/>
    </location>
</feature>
<dbReference type="EMBL" id="LBZM01000052">
    <property type="protein sequence ID" value="KKR70290.1"/>
    <property type="molecule type" value="Genomic_DNA"/>
</dbReference>
<dbReference type="Gene3D" id="3.40.50.620">
    <property type="entry name" value="HUPs"/>
    <property type="match status" value="1"/>
</dbReference>
<dbReference type="InterPro" id="IPR032678">
    <property type="entry name" value="tRNA-synt_1_cat_dom"/>
</dbReference>
<feature type="short sequence motif" description="'HIGH' region" evidence="9">
    <location>
        <begin position="31"/>
        <end position="41"/>
    </location>
</feature>
<comment type="similarity">
    <text evidence="9">Belongs to the class-I aminoacyl-tRNA synthetase family.</text>
</comment>
<dbReference type="Pfam" id="PF01406">
    <property type="entry name" value="tRNA-synt_1e"/>
    <property type="match status" value="1"/>
</dbReference>
<dbReference type="EC" id="6.1.1.16" evidence="9"/>
<dbReference type="GO" id="GO:0004817">
    <property type="term" value="F:cysteine-tRNA ligase activity"/>
    <property type="evidence" value="ECO:0007669"/>
    <property type="project" value="UniProtKB-UniRule"/>
</dbReference>
<keyword evidence="2 9" id="KW-0436">Ligase</keyword>
<gene>
    <name evidence="9" type="primary">cysS</name>
    <name evidence="11" type="ORF">UU14_C0052G0005</name>
</gene>
<evidence type="ECO:0000256" key="4">
    <source>
        <dbReference type="ARBA" id="ARBA00022741"/>
    </source>
</evidence>
<keyword evidence="6 9" id="KW-0067">ATP-binding</keyword>
<comment type="subunit">
    <text evidence="1 9">Monomer.</text>
</comment>
<dbReference type="PANTHER" id="PTHR10890:SF3">
    <property type="entry name" value="CYSTEINE--TRNA LIGASE, CYTOPLASMIC"/>
    <property type="match status" value="1"/>
</dbReference>
<dbReference type="CDD" id="cd00672">
    <property type="entry name" value="CysRS_core"/>
    <property type="match status" value="1"/>
</dbReference>
<dbReference type="HAMAP" id="MF_00041">
    <property type="entry name" value="Cys_tRNA_synth"/>
    <property type="match status" value="1"/>
</dbReference>
<feature type="binding site" evidence="9">
    <location>
        <position position="285"/>
    </location>
    <ligand>
        <name>ATP</name>
        <dbReference type="ChEBI" id="CHEBI:30616"/>
    </ligand>
</feature>
<protein>
    <recommendedName>
        <fullName evidence="9">Cysteine--tRNA ligase</fullName>
        <ecNumber evidence="9">6.1.1.16</ecNumber>
    </recommendedName>
    <alternativeName>
        <fullName evidence="9">Cysteinyl-tRNA synthetase</fullName>
        <shortName evidence="9">CysRS</shortName>
    </alternativeName>
</protein>
<dbReference type="PANTHER" id="PTHR10890">
    <property type="entry name" value="CYSTEINYL-TRNA SYNTHETASE"/>
    <property type="match status" value="1"/>
</dbReference>
<comment type="caution">
    <text evidence="11">The sequence shown here is derived from an EMBL/GenBank/DDBJ whole genome shotgun (WGS) entry which is preliminary data.</text>
</comment>
<dbReference type="SUPFAM" id="SSF47323">
    <property type="entry name" value="Anticodon-binding domain of a subclass of class I aminoacyl-tRNA synthetases"/>
    <property type="match status" value="1"/>
</dbReference>
<evidence type="ECO:0000256" key="1">
    <source>
        <dbReference type="ARBA" id="ARBA00011245"/>
    </source>
</evidence>
<comment type="cofactor">
    <cofactor evidence="9">
        <name>Zn(2+)</name>
        <dbReference type="ChEBI" id="CHEBI:29105"/>
    </cofactor>
    <text evidence="9">Binds 1 zinc ion per subunit.</text>
</comment>
<feature type="binding site" evidence="9">
    <location>
        <position position="250"/>
    </location>
    <ligand>
        <name>Zn(2+)</name>
        <dbReference type="ChEBI" id="CHEBI:29105"/>
    </ligand>
</feature>
<keyword evidence="3 9" id="KW-0479">Metal-binding</keyword>
<sequence>MALKIYNTLTRKKEIFKPLRDKRVGLYTCGPTVYNYAHIGNLRTYVFEDILQKTLEYNGYKVKRVMNITDVGHLTSDADTGEDKIELESKKEKKSVWEIAKFYTRSFLNDIKELNIKKPEVIVPATETVKDQIKIIKILIGKKCAYETSKAVYFNVVKFKNYNKLSKQPLSEKITAAREEVIEDPEKKHPADFVLWFKLAGHYKNHVMRWPSPWGNGFPGWHIECSAISTKYLGQPFDIHTGGVDHIDIHHTNEIAQSEAAFGKPLAKFWLHGEFLIIDQSKMSKSEGNFITLDTLKNHVFDPLAFRYLILTANYRSKLNFTWESLEAAKNAYDKLKESVVAIKNETKKSFLSKTDFGKYQNKFLSYIDNDLEMPRALALLWEIIKSKKLDNKTKYDLIMDFDKVFGLNLAGIKTKKIPPQILKLANEREKYRQEKNFKKADELRKKIESLGWLIEDTPHGPKIKKIAFLG</sequence>
<dbReference type="Gene3D" id="1.20.120.1910">
    <property type="entry name" value="Cysteine-tRNA ligase, C-terminal anti-codon recognition domain"/>
    <property type="match status" value="1"/>
</dbReference>
<dbReference type="SUPFAM" id="SSF52374">
    <property type="entry name" value="Nucleotidylyl transferase"/>
    <property type="match status" value="1"/>
</dbReference>
<keyword evidence="7 9" id="KW-0648">Protein biosynthesis</keyword>
<dbReference type="InterPro" id="IPR015803">
    <property type="entry name" value="Cys-tRNA-ligase"/>
</dbReference>
<evidence type="ECO:0000313" key="12">
    <source>
        <dbReference type="Proteomes" id="UP000034664"/>
    </source>
</evidence>
<dbReference type="GO" id="GO:0006423">
    <property type="term" value="P:cysteinyl-tRNA aminoacylation"/>
    <property type="evidence" value="ECO:0007669"/>
    <property type="project" value="UniProtKB-UniRule"/>
</dbReference>
<proteinExistence type="inferred from homology"/>
<dbReference type="InterPro" id="IPR024909">
    <property type="entry name" value="Cys-tRNA/MSH_ligase"/>
</dbReference>
<dbReference type="InterPro" id="IPR014729">
    <property type="entry name" value="Rossmann-like_a/b/a_fold"/>
</dbReference>
<dbReference type="GO" id="GO:0005829">
    <property type="term" value="C:cytosol"/>
    <property type="evidence" value="ECO:0007669"/>
    <property type="project" value="TreeGrafter"/>
</dbReference>
<dbReference type="PRINTS" id="PR00983">
    <property type="entry name" value="TRNASYNTHCYS"/>
</dbReference>
<dbReference type="Proteomes" id="UP000034664">
    <property type="component" value="Unassembled WGS sequence"/>
</dbReference>
<evidence type="ECO:0000259" key="10">
    <source>
        <dbReference type="Pfam" id="PF01406"/>
    </source>
</evidence>
<dbReference type="GO" id="GO:0008270">
    <property type="term" value="F:zinc ion binding"/>
    <property type="evidence" value="ECO:0007669"/>
    <property type="project" value="UniProtKB-UniRule"/>
</dbReference>
<dbReference type="GO" id="GO:0005524">
    <property type="term" value="F:ATP binding"/>
    <property type="evidence" value="ECO:0007669"/>
    <property type="project" value="UniProtKB-UniRule"/>
</dbReference>
<comment type="catalytic activity">
    <reaction evidence="9">
        <text>tRNA(Cys) + L-cysteine + ATP = L-cysteinyl-tRNA(Cys) + AMP + diphosphate</text>
        <dbReference type="Rhea" id="RHEA:17773"/>
        <dbReference type="Rhea" id="RHEA-COMP:9661"/>
        <dbReference type="Rhea" id="RHEA-COMP:9679"/>
        <dbReference type="ChEBI" id="CHEBI:30616"/>
        <dbReference type="ChEBI" id="CHEBI:33019"/>
        <dbReference type="ChEBI" id="CHEBI:35235"/>
        <dbReference type="ChEBI" id="CHEBI:78442"/>
        <dbReference type="ChEBI" id="CHEBI:78517"/>
        <dbReference type="ChEBI" id="CHEBI:456215"/>
        <dbReference type="EC" id="6.1.1.16"/>
    </reaction>
</comment>
<evidence type="ECO:0000256" key="5">
    <source>
        <dbReference type="ARBA" id="ARBA00022833"/>
    </source>
</evidence>
<feature type="domain" description="tRNA synthetases class I catalytic" evidence="10">
    <location>
        <begin position="16"/>
        <end position="330"/>
    </location>
</feature>
<dbReference type="PATRIC" id="fig|1618482.3.peg.1233"/>
<feature type="binding site" evidence="9">
    <location>
        <position position="29"/>
    </location>
    <ligand>
        <name>Zn(2+)</name>
        <dbReference type="ChEBI" id="CHEBI:29105"/>
    </ligand>
</feature>
<keyword evidence="5 9" id="KW-0862">Zinc</keyword>
<evidence type="ECO:0000256" key="3">
    <source>
        <dbReference type="ARBA" id="ARBA00022723"/>
    </source>
</evidence>
<evidence type="ECO:0000256" key="7">
    <source>
        <dbReference type="ARBA" id="ARBA00022917"/>
    </source>
</evidence>
<name>A0A0G0VE13_9BACT</name>
<evidence type="ECO:0000256" key="2">
    <source>
        <dbReference type="ARBA" id="ARBA00022598"/>
    </source>
</evidence>
<comment type="subcellular location">
    <subcellularLocation>
        <location evidence="9">Cytoplasm</location>
    </subcellularLocation>
</comment>
<reference evidence="11 12" key="1">
    <citation type="journal article" date="2015" name="Nature">
        <title>rRNA introns, odd ribosomes, and small enigmatic genomes across a large radiation of phyla.</title>
        <authorList>
            <person name="Brown C.T."/>
            <person name="Hug L.A."/>
            <person name="Thomas B.C."/>
            <person name="Sharon I."/>
            <person name="Castelle C.J."/>
            <person name="Singh A."/>
            <person name="Wilkins M.J."/>
            <person name="Williams K.H."/>
            <person name="Banfield J.F."/>
        </authorList>
    </citation>
    <scope>NUCLEOTIDE SEQUENCE [LARGE SCALE GENOMIC DNA]</scope>
</reference>
<dbReference type="AlphaFoldDB" id="A0A0G0VE13"/>
<keyword evidence="8 9" id="KW-0030">Aminoacyl-tRNA synthetase</keyword>
<organism evidence="11 12">
    <name type="scientific">Candidatus Roizmanbacteria bacterium GW2011_GWB1_40_7</name>
    <dbReference type="NCBI Taxonomy" id="1618482"/>
    <lineage>
        <taxon>Bacteria</taxon>
        <taxon>Candidatus Roizmaniibacteriota</taxon>
    </lineage>
</organism>
<accession>A0A0G0VE13</accession>
<evidence type="ECO:0000256" key="6">
    <source>
        <dbReference type="ARBA" id="ARBA00022840"/>
    </source>
</evidence>
<evidence type="ECO:0000256" key="9">
    <source>
        <dbReference type="HAMAP-Rule" id="MF_00041"/>
    </source>
</evidence>
<dbReference type="InterPro" id="IPR009080">
    <property type="entry name" value="tRNAsynth_Ia_anticodon-bd"/>
</dbReference>